<dbReference type="Pfam" id="PF02120">
    <property type="entry name" value="Flg_hook"/>
    <property type="match status" value="1"/>
</dbReference>
<comment type="caution">
    <text evidence="3">The sequence shown here is derived from an EMBL/GenBank/DDBJ whole genome shotgun (WGS) entry which is preliminary data.</text>
</comment>
<evidence type="ECO:0000259" key="2">
    <source>
        <dbReference type="Pfam" id="PF02120"/>
    </source>
</evidence>
<evidence type="ECO:0000313" key="3">
    <source>
        <dbReference type="EMBL" id="ODS30466.1"/>
    </source>
</evidence>
<dbReference type="Gene3D" id="3.30.750.140">
    <property type="match status" value="1"/>
</dbReference>
<reference evidence="3 4" key="1">
    <citation type="submission" date="2016-07" db="EMBL/GenBank/DDBJ databases">
        <title>Draft genome of Scalindua rubra, obtained from a brine-seawater interface in the Red Sea, sheds light on salt adaptation in anammox bacteria.</title>
        <authorList>
            <person name="Speth D.R."/>
            <person name="Lagkouvardos I."/>
            <person name="Wang Y."/>
            <person name="Qian P.-Y."/>
            <person name="Dutilh B.E."/>
            <person name="Jetten M.S."/>
        </authorList>
    </citation>
    <scope>NUCLEOTIDE SEQUENCE [LARGE SCALE GENOMIC DNA]</scope>
    <source>
        <strain evidence="3">BSI-1</strain>
    </source>
</reference>
<keyword evidence="3" id="KW-0966">Cell projection</keyword>
<organism evidence="3 4">
    <name type="scientific">Candidatus Scalindua rubra</name>
    <dbReference type="NCBI Taxonomy" id="1872076"/>
    <lineage>
        <taxon>Bacteria</taxon>
        <taxon>Pseudomonadati</taxon>
        <taxon>Planctomycetota</taxon>
        <taxon>Candidatus Brocadiia</taxon>
        <taxon>Candidatus Brocadiales</taxon>
        <taxon>Candidatus Scalinduaceae</taxon>
        <taxon>Candidatus Scalindua</taxon>
    </lineage>
</organism>
<dbReference type="InterPro" id="IPR052563">
    <property type="entry name" value="FliK"/>
</dbReference>
<protein>
    <submittedName>
        <fullName evidence="3">Flagellar hook-length control protein</fullName>
    </submittedName>
</protein>
<dbReference type="InterPro" id="IPR038610">
    <property type="entry name" value="FliK-like_C_sf"/>
</dbReference>
<evidence type="ECO:0000256" key="1">
    <source>
        <dbReference type="SAM" id="MobiDB-lite"/>
    </source>
</evidence>
<keyword evidence="3" id="KW-0282">Flagellum</keyword>
<accession>A0A1E3X482</accession>
<dbReference type="InterPro" id="IPR021136">
    <property type="entry name" value="Flagellar_hook_control-like_C"/>
</dbReference>
<dbReference type="PANTHER" id="PTHR37533">
    <property type="entry name" value="FLAGELLAR HOOK-LENGTH CONTROL PROTEIN"/>
    <property type="match status" value="1"/>
</dbReference>
<feature type="region of interest" description="Disordered" evidence="1">
    <location>
        <begin position="289"/>
        <end position="313"/>
    </location>
</feature>
<name>A0A1E3X482_9BACT</name>
<sequence length="334" mass="37028">MNLNNNEDVSSPAKALNLNNNEDVSSPAKALNSNNNEDVSSLAKALNRFNSQDNTNNKINEQITQYLNKTSPVNSSTNPSPQQGSAQAKADSNESPKIFDVRPNLVEANVSKSQDNSTSINNNIINNLNADEAIIQVNTSSDNSFSNNQGTDTFKEPNINPINIKQNTEPEVNFTNTLSQISGSTKPFEALGNDIADNIIQRARLFMEGGKSEIKLQLNPPELGSLKLEFAVEDDNLEAKITVERSTVKDIIERDIPRLRALISNADIDVGKLDVFLQEKEDGRWSFMNKDLQSDSDSKKTQDSSSQEKEYFEDDVDKESMVYDADSNKINYLV</sequence>
<feature type="domain" description="Flagellar hook-length control protein-like C-terminal" evidence="2">
    <location>
        <begin position="204"/>
        <end position="282"/>
    </location>
</feature>
<feature type="compositionally biased region" description="Basic and acidic residues" evidence="1">
    <location>
        <begin position="292"/>
        <end position="310"/>
    </location>
</feature>
<dbReference type="Proteomes" id="UP000094056">
    <property type="component" value="Unassembled WGS sequence"/>
</dbReference>
<gene>
    <name evidence="3" type="primary">fliK</name>
    <name evidence="3" type="ORF">SCARUB_04418</name>
</gene>
<dbReference type="AlphaFoldDB" id="A0A1E3X482"/>
<evidence type="ECO:0000313" key="4">
    <source>
        <dbReference type="Proteomes" id="UP000094056"/>
    </source>
</evidence>
<dbReference type="EMBL" id="MAYW01000220">
    <property type="protein sequence ID" value="ODS30466.1"/>
    <property type="molecule type" value="Genomic_DNA"/>
</dbReference>
<feature type="region of interest" description="Disordered" evidence="1">
    <location>
        <begin position="70"/>
        <end position="96"/>
    </location>
</feature>
<keyword evidence="3" id="KW-0969">Cilium</keyword>
<feature type="region of interest" description="Disordered" evidence="1">
    <location>
        <begin position="1"/>
        <end position="36"/>
    </location>
</feature>
<feature type="compositionally biased region" description="Low complexity" evidence="1">
    <location>
        <begin position="70"/>
        <end position="81"/>
    </location>
</feature>
<dbReference type="PANTHER" id="PTHR37533:SF2">
    <property type="entry name" value="FLAGELLAR HOOK-LENGTH CONTROL PROTEIN"/>
    <property type="match status" value="1"/>
</dbReference>
<proteinExistence type="predicted"/>
<dbReference type="CDD" id="cd17470">
    <property type="entry name" value="T3SS_Flik_C"/>
    <property type="match status" value="1"/>
</dbReference>